<dbReference type="InterPro" id="IPR050900">
    <property type="entry name" value="Transposase_IS3/IS150/IS904"/>
</dbReference>
<protein>
    <submittedName>
        <fullName evidence="2">IS3 family transposase</fullName>
    </submittedName>
</protein>
<dbReference type="InterPro" id="IPR048020">
    <property type="entry name" value="Transpos_IS3"/>
</dbReference>
<sequence>MLSFCSIGARVGLILRLSVNAALNFPRRGCGQKLGLTWSDFMYSYDERLRAVELYIRLGRRARATICELGYPTAKALRGWHREYELKRDLPRHYTARPPKFTDAQKQVALQHYVGHGYSISGTVQTLGFPCRGTLATWVHEAFPNLTVTVGTRGRNCSPSSDVMKRAAITELYTRVESAQAVAEKFGVSRPTLYSWKNSLLGPEAPTTMKRKKPILATLSAECSELEHQFEKLQRAVCALQIEHDLLQKASELVKKEFGGDLQSLSNREKTTLIVALKNFHKVPQLLIRLGLARSSYFYHRARIAGDDKYVSVRQRMVGLFETNHRCYGYRRLRASLAQQSIAISEKVVRRLMKQEALIIPKARRRRYNSYLGEISPAPENLINRDFHAAAPNEKWLTDITEFRIRAGKVYLSPVIDCFDGLAISWAIGTRPDAGLVNTMLDAAIGTITDTNEQPIVHTDRGAVDCRLELTHLGR</sequence>
<dbReference type="InterPro" id="IPR001584">
    <property type="entry name" value="Integrase_cat-core"/>
</dbReference>
<dbReference type="SUPFAM" id="SSF53098">
    <property type="entry name" value="Ribonuclease H-like"/>
    <property type="match status" value="1"/>
</dbReference>
<dbReference type="GO" id="GO:0015074">
    <property type="term" value="P:DNA integration"/>
    <property type="evidence" value="ECO:0007669"/>
    <property type="project" value="InterPro"/>
</dbReference>
<organism evidence="2 3">
    <name type="scientific">Falsigemmobacter intermedius</name>
    <dbReference type="NCBI Taxonomy" id="1553448"/>
    <lineage>
        <taxon>Bacteria</taxon>
        <taxon>Pseudomonadati</taxon>
        <taxon>Pseudomonadota</taxon>
        <taxon>Alphaproteobacteria</taxon>
        <taxon>Rhodobacterales</taxon>
        <taxon>Paracoccaceae</taxon>
        <taxon>Falsigemmobacter</taxon>
    </lineage>
</organism>
<dbReference type="Proteomes" id="UP000287168">
    <property type="component" value="Unassembled WGS sequence"/>
</dbReference>
<dbReference type="NCBIfam" id="NF033516">
    <property type="entry name" value="transpos_IS3"/>
    <property type="match status" value="1"/>
</dbReference>
<dbReference type="InterPro" id="IPR009057">
    <property type="entry name" value="Homeodomain-like_sf"/>
</dbReference>
<reference evidence="2 3" key="1">
    <citation type="journal article" date="2015" name="Int. J. Syst. Evol. Microbiol.">
        <title>Gemmobacter intermedius sp. nov., isolated from a white stork (Ciconia ciconia).</title>
        <authorList>
            <person name="Kampfer P."/>
            <person name="Jerzak L."/>
            <person name="Wilharm G."/>
            <person name="Golke J."/>
            <person name="Busse H.J."/>
            <person name="Glaeser S.P."/>
        </authorList>
    </citation>
    <scope>NUCLEOTIDE SEQUENCE [LARGE SCALE GENOMIC DNA]</scope>
    <source>
        <strain evidence="2 3">119/4</strain>
    </source>
</reference>
<accession>A0A3S3U435</accession>
<dbReference type="InterPro" id="IPR025948">
    <property type="entry name" value="HTH-like_dom"/>
</dbReference>
<name>A0A3S3U435_9RHOB</name>
<dbReference type="AlphaFoldDB" id="A0A3S3U435"/>
<dbReference type="PROSITE" id="PS50994">
    <property type="entry name" value="INTEGRASE"/>
    <property type="match status" value="1"/>
</dbReference>
<gene>
    <name evidence="2" type="ORF">EP867_19575</name>
</gene>
<evidence type="ECO:0000313" key="3">
    <source>
        <dbReference type="Proteomes" id="UP000287168"/>
    </source>
</evidence>
<dbReference type="Pfam" id="PF00665">
    <property type="entry name" value="rve"/>
    <property type="match status" value="1"/>
</dbReference>
<dbReference type="PANTHER" id="PTHR46889">
    <property type="entry name" value="TRANSPOSASE INSF FOR INSERTION SEQUENCE IS3B-RELATED"/>
    <property type="match status" value="1"/>
</dbReference>
<keyword evidence="3" id="KW-1185">Reference proteome</keyword>
<dbReference type="InterPro" id="IPR012337">
    <property type="entry name" value="RNaseH-like_sf"/>
</dbReference>
<dbReference type="SUPFAM" id="SSF46689">
    <property type="entry name" value="Homeodomain-like"/>
    <property type="match status" value="1"/>
</dbReference>
<dbReference type="EMBL" id="SBLC01000133">
    <property type="protein sequence ID" value="RWY33807.1"/>
    <property type="molecule type" value="Genomic_DNA"/>
</dbReference>
<evidence type="ECO:0000313" key="2">
    <source>
        <dbReference type="EMBL" id="RWY33807.1"/>
    </source>
</evidence>
<feature type="domain" description="Integrase catalytic" evidence="1">
    <location>
        <begin position="388"/>
        <end position="475"/>
    </location>
</feature>
<dbReference type="PANTHER" id="PTHR46889:SF4">
    <property type="entry name" value="TRANSPOSASE INSO FOR INSERTION SEQUENCE ELEMENT IS911B-RELATED"/>
    <property type="match status" value="1"/>
</dbReference>
<proteinExistence type="predicted"/>
<evidence type="ECO:0000259" key="1">
    <source>
        <dbReference type="PROSITE" id="PS50994"/>
    </source>
</evidence>
<comment type="caution">
    <text evidence="2">The sequence shown here is derived from an EMBL/GenBank/DDBJ whole genome shotgun (WGS) entry which is preliminary data.</text>
</comment>
<dbReference type="OrthoDB" id="9803878at2"/>
<dbReference type="Pfam" id="PF13276">
    <property type="entry name" value="HTH_21"/>
    <property type="match status" value="1"/>
</dbReference>